<dbReference type="SMART" id="SM00369">
    <property type="entry name" value="LRR_TYP"/>
    <property type="match status" value="8"/>
</dbReference>
<dbReference type="VEuPathDB" id="VectorBase:ASIC017994"/>
<evidence type="ECO:0000256" key="2">
    <source>
        <dbReference type="ARBA" id="ARBA00022729"/>
    </source>
</evidence>
<dbReference type="PANTHER" id="PTHR24369:SF210">
    <property type="entry name" value="CHAOPTIN-RELATED"/>
    <property type="match status" value="1"/>
</dbReference>
<organism evidence="7">
    <name type="scientific">Anopheles sinensis</name>
    <name type="common">Mosquito</name>
    <dbReference type="NCBI Taxonomy" id="74873"/>
    <lineage>
        <taxon>Eukaryota</taxon>
        <taxon>Metazoa</taxon>
        <taxon>Ecdysozoa</taxon>
        <taxon>Arthropoda</taxon>
        <taxon>Hexapoda</taxon>
        <taxon>Insecta</taxon>
        <taxon>Pterygota</taxon>
        <taxon>Neoptera</taxon>
        <taxon>Endopterygota</taxon>
        <taxon>Diptera</taxon>
        <taxon>Nematocera</taxon>
        <taxon>Culicoidea</taxon>
        <taxon>Culicidae</taxon>
        <taxon>Anophelinae</taxon>
        <taxon>Anopheles</taxon>
    </lineage>
</organism>
<dbReference type="Proteomes" id="UP000030765">
    <property type="component" value="Unassembled WGS sequence"/>
</dbReference>
<dbReference type="GO" id="GO:0005886">
    <property type="term" value="C:plasma membrane"/>
    <property type="evidence" value="ECO:0007669"/>
    <property type="project" value="TreeGrafter"/>
</dbReference>
<reference evidence="8" key="2">
    <citation type="submission" date="2020-05" db="UniProtKB">
        <authorList>
            <consortium name="EnsemblMetazoa"/>
        </authorList>
    </citation>
    <scope>IDENTIFICATION</scope>
</reference>
<accession>A0A084WIB3</accession>
<dbReference type="PANTHER" id="PTHR24369">
    <property type="entry name" value="ANTIGEN BSP, PUTATIVE-RELATED"/>
    <property type="match status" value="1"/>
</dbReference>
<dbReference type="Pfam" id="PF13306">
    <property type="entry name" value="LRR_5"/>
    <property type="match status" value="1"/>
</dbReference>
<reference evidence="7 9" key="1">
    <citation type="journal article" date="2014" name="BMC Genomics">
        <title>Genome sequence of Anopheles sinensis provides insight into genetics basis of mosquito competence for malaria parasites.</title>
        <authorList>
            <person name="Zhou D."/>
            <person name="Zhang D."/>
            <person name="Ding G."/>
            <person name="Shi L."/>
            <person name="Hou Q."/>
            <person name="Ye Y."/>
            <person name="Xu Y."/>
            <person name="Zhou H."/>
            <person name="Xiong C."/>
            <person name="Li S."/>
            <person name="Yu J."/>
            <person name="Hong S."/>
            <person name="Yu X."/>
            <person name="Zou P."/>
            <person name="Chen C."/>
            <person name="Chang X."/>
            <person name="Wang W."/>
            <person name="Lv Y."/>
            <person name="Sun Y."/>
            <person name="Ma L."/>
            <person name="Shen B."/>
            <person name="Zhu C."/>
        </authorList>
    </citation>
    <scope>NUCLEOTIDE SEQUENCE [LARGE SCALE GENOMIC DNA]</scope>
</reference>
<keyword evidence="1" id="KW-0433">Leucine-rich repeat</keyword>
<dbReference type="OMA" id="DVFKGPY"/>
<evidence type="ECO:0000259" key="6">
    <source>
        <dbReference type="SMART" id="SM00082"/>
    </source>
</evidence>
<evidence type="ECO:0000256" key="4">
    <source>
        <dbReference type="SAM" id="MobiDB-lite"/>
    </source>
</evidence>
<dbReference type="Gene3D" id="3.80.10.10">
    <property type="entry name" value="Ribonuclease Inhibitor"/>
    <property type="match status" value="3"/>
</dbReference>
<dbReference type="SMART" id="SM00082">
    <property type="entry name" value="LRRCT"/>
    <property type="match status" value="1"/>
</dbReference>
<evidence type="ECO:0000256" key="1">
    <source>
        <dbReference type="ARBA" id="ARBA00022614"/>
    </source>
</evidence>
<keyword evidence="2" id="KW-0732">Signal</keyword>
<feature type="transmembrane region" description="Helical" evidence="5">
    <location>
        <begin position="445"/>
        <end position="468"/>
    </location>
</feature>
<dbReference type="EMBL" id="ATLV01023925">
    <property type="status" value="NOT_ANNOTATED_CDS"/>
    <property type="molecule type" value="Genomic_DNA"/>
</dbReference>
<feature type="domain" description="LRRCT" evidence="6">
    <location>
        <begin position="377"/>
        <end position="433"/>
    </location>
</feature>
<evidence type="ECO:0000313" key="9">
    <source>
        <dbReference type="Proteomes" id="UP000030765"/>
    </source>
</evidence>
<dbReference type="EnsemblMetazoa" id="ASIC017994-RA">
    <property type="protein sequence ID" value="ASIC017994-PA"/>
    <property type="gene ID" value="ASIC017994"/>
</dbReference>
<sequence length="498" mass="55500">MNGSSNTTDASTTPTTTTTPAWMPYVEEASKNGSPSTLTSKLCTNCTCDADTGTFDCTMKEIGPNTYSPEAWQSLNGTGFVAKRLLLVSAGLKHVTSFPPMNVTLLDLSHNEIVTIAPSCFYNLTELEILDLSHNLLTTEALTPEIFEGHYSPTTYKPLEKLRVLRLGANQLHSLNADLFENMPALQELSLELNTFKVIDHQSEVAIAGIAGLVSLDLSYMELEAIPKYLLHTPRGLRYLNLTGNLLTEIPEALIYAVGLQWLSLDENPIPSIVLGNEFPPLKNLTYLSLSYMTELKMIGRGAFRGLESLEEIHITNNPHLSYLHGQAFVRNDTDNPDRYDWPPVKRFYMHNNNISYLDAQLLVQWDSMEVVDIRVNPWACDCSNRWLLLTLLPIIERTTPAILNNIECSSPKQMAGQSMIDLEHKHFHMRCPDAAGNNPSNDGALLMGLLIGVLIAIPFTAAIWCVYRRGCFGLFGRSSPAAYSRAFYSRTTLNEEF</sequence>
<proteinExistence type="predicted"/>
<keyword evidence="5" id="KW-1133">Transmembrane helix</keyword>
<dbReference type="AlphaFoldDB" id="A0A084WIB3"/>
<feature type="compositionally biased region" description="Low complexity" evidence="4">
    <location>
        <begin position="7"/>
        <end position="21"/>
    </location>
</feature>
<dbReference type="OrthoDB" id="72369at2759"/>
<keyword evidence="5" id="KW-0472">Membrane</keyword>
<evidence type="ECO:0000313" key="7">
    <source>
        <dbReference type="EMBL" id="KFB49957.1"/>
    </source>
</evidence>
<keyword evidence="3" id="KW-0677">Repeat</keyword>
<dbReference type="Pfam" id="PF13855">
    <property type="entry name" value="LRR_8"/>
    <property type="match status" value="2"/>
</dbReference>
<dbReference type="InterPro" id="IPR050541">
    <property type="entry name" value="LRR_TM_domain-containing"/>
</dbReference>
<name>A0A084WIB3_ANOSI</name>
<evidence type="ECO:0000256" key="3">
    <source>
        <dbReference type="ARBA" id="ARBA00022737"/>
    </source>
</evidence>
<evidence type="ECO:0000313" key="8">
    <source>
        <dbReference type="EnsemblMetazoa" id="ASIC017994-PA"/>
    </source>
</evidence>
<dbReference type="InterPro" id="IPR001611">
    <property type="entry name" value="Leu-rich_rpt"/>
</dbReference>
<dbReference type="VEuPathDB" id="VectorBase:ASIS007390"/>
<gene>
    <name evidence="7" type="ORF">ZHAS_00017994</name>
</gene>
<evidence type="ECO:0000256" key="5">
    <source>
        <dbReference type="SAM" id="Phobius"/>
    </source>
</evidence>
<feature type="region of interest" description="Disordered" evidence="4">
    <location>
        <begin position="1"/>
        <end position="22"/>
    </location>
</feature>
<dbReference type="InterPro" id="IPR026906">
    <property type="entry name" value="LRR_5"/>
</dbReference>
<dbReference type="InterPro" id="IPR003591">
    <property type="entry name" value="Leu-rich_rpt_typical-subtyp"/>
</dbReference>
<protein>
    <submittedName>
        <fullName evidence="7">AGAP012425-PA-like protein</fullName>
    </submittedName>
</protein>
<keyword evidence="9" id="KW-1185">Reference proteome</keyword>
<dbReference type="InterPro" id="IPR000483">
    <property type="entry name" value="Cys-rich_flank_reg_C"/>
</dbReference>
<dbReference type="STRING" id="74873.A0A084WIB3"/>
<keyword evidence="5" id="KW-0812">Transmembrane</keyword>
<dbReference type="EMBL" id="KE525347">
    <property type="protein sequence ID" value="KFB49957.1"/>
    <property type="molecule type" value="Genomic_DNA"/>
</dbReference>
<dbReference type="SUPFAM" id="SSF52058">
    <property type="entry name" value="L domain-like"/>
    <property type="match status" value="1"/>
</dbReference>
<dbReference type="InterPro" id="IPR032675">
    <property type="entry name" value="LRR_dom_sf"/>
</dbReference>